<organism evidence="1 2">
    <name type="scientific">Irpex rosettiformis</name>
    <dbReference type="NCBI Taxonomy" id="378272"/>
    <lineage>
        <taxon>Eukaryota</taxon>
        <taxon>Fungi</taxon>
        <taxon>Dikarya</taxon>
        <taxon>Basidiomycota</taxon>
        <taxon>Agaricomycotina</taxon>
        <taxon>Agaricomycetes</taxon>
        <taxon>Polyporales</taxon>
        <taxon>Irpicaceae</taxon>
        <taxon>Irpex</taxon>
    </lineage>
</organism>
<evidence type="ECO:0000313" key="2">
    <source>
        <dbReference type="Proteomes" id="UP001055072"/>
    </source>
</evidence>
<reference evidence="1" key="1">
    <citation type="journal article" date="2021" name="Environ. Microbiol.">
        <title>Gene family expansions and transcriptome signatures uncover fungal adaptations to wood decay.</title>
        <authorList>
            <person name="Hage H."/>
            <person name="Miyauchi S."/>
            <person name="Viragh M."/>
            <person name="Drula E."/>
            <person name="Min B."/>
            <person name="Chaduli D."/>
            <person name="Navarro D."/>
            <person name="Favel A."/>
            <person name="Norest M."/>
            <person name="Lesage-Meessen L."/>
            <person name="Balint B."/>
            <person name="Merenyi Z."/>
            <person name="de Eugenio L."/>
            <person name="Morin E."/>
            <person name="Martinez A.T."/>
            <person name="Baldrian P."/>
            <person name="Stursova M."/>
            <person name="Martinez M.J."/>
            <person name="Novotny C."/>
            <person name="Magnuson J.K."/>
            <person name="Spatafora J.W."/>
            <person name="Maurice S."/>
            <person name="Pangilinan J."/>
            <person name="Andreopoulos W."/>
            <person name="LaButti K."/>
            <person name="Hundley H."/>
            <person name="Na H."/>
            <person name="Kuo A."/>
            <person name="Barry K."/>
            <person name="Lipzen A."/>
            <person name="Henrissat B."/>
            <person name="Riley R."/>
            <person name="Ahrendt S."/>
            <person name="Nagy L.G."/>
            <person name="Grigoriev I.V."/>
            <person name="Martin F."/>
            <person name="Rosso M.N."/>
        </authorList>
    </citation>
    <scope>NUCLEOTIDE SEQUENCE</scope>
    <source>
        <strain evidence="1">CBS 384.51</strain>
    </source>
</reference>
<gene>
    <name evidence="1" type="ORF">BDY19DRAFT_91490</name>
</gene>
<dbReference type="EMBL" id="MU274909">
    <property type="protein sequence ID" value="KAI0089897.1"/>
    <property type="molecule type" value="Genomic_DNA"/>
</dbReference>
<protein>
    <submittedName>
        <fullName evidence="1">Uncharacterized protein</fullName>
    </submittedName>
</protein>
<proteinExistence type="predicted"/>
<name>A0ACB8U688_9APHY</name>
<dbReference type="Proteomes" id="UP001055072">
    <property type="component" value="Unassembled WGS sequence"/>
</dbReference>
<sequence length="262" mass="29137">MAPIHITATTTGYYMPTQATHLSFWLIKSSLLIFGTLSVSLAALVLVWAARKTKKSISASNDRLQERKLFLPTHLNPRILRPIVLPLPEKFLSTKQDDGSSPPWASPIKDTHVSHHLEDLTVVDDNDDLMAGSFCSLAPTVSFMDDLYYVDLEACDPSNEKFNAMESHTSLCDMDIPTIVITEDTDNTGSHYSYESPTLVSTPSTAVLYQLGLPTTVHEFPTSRSHAPIPISFSPRLNRDRYIYVPPPGSTDYFHSFASIPH</sequence>
<accession>A0ACB8U688</accession>
<comment type="caution">
    <text evidence="1">The sequence shown here is derived from an EMBL/GenBank/DDBJ whole genome shotgun (WGS) entry which is preliminary data.</text>
</comment>
<keyword evidence="2" id="KW-1185">Reference proteome</keyword>
<evidence type="ECO:0000313" key="1">
    <source>
        <dbReference type="EMBL" id="KAI0089897.1"/>
    </source>
</evidence>